<comment type="caution">
    <text evidence="1">The sequence shown here is derived from an EMBL/GenBank/DDBJ whole genome shotgun (WGS) entry which is preliminary data.</text>
</comment>
<evidence type="ECO:0000313" key="1">
    <source>
        <dbReference type="EMBL" id="MEQ2180510.1"/>
    </source>
</evidence>
<protein>
    <submittedName>
        <fullName evidence="1">Uncharacterized protein</fullName>
    </submittedName>
</protein>
<name>A0ABV0PAN1_9TELE</name>
<gene>
    <name evidence="1" type="ORF">GOODEAATRI_001920</name>
</gene>
<sequence>MHGRKFVQTMPIPVHRFPSLSCKLCVAYAIRGQDNGYNYHISCIKPLQKQRQNQKHLKWAEVEKRLDFRKSKSQSLKEEWRDDLSSKVKCPVVSDDLGCHVICWC</sequence>
<accession>A0ABV0PAN1</accession>
<dbReference type="Proteomes" id="UP001476798">
    <property type="component" value="Unassembled WGS sequence"/>
</dbReference>
<proteinExistence type="predicted"/>
<dbReference type="EMBL" id="JAHRIO010070029">
    <property type="protein sequence ID" value="MEQ2180510.1"/>
    <property type="molecule type" value="Genomic_DNA"/>
</dbReference>
<reference evidence="1 2" key="1">
    <citation type="submission" date="2021-06" db="EMBL/GenBank/DDBJ databases">
        <authorList>
            <person name="Palmer J.M."/>
        </authorList>
    </citation>
    <scope>NUCLEOTIDE SEQUENCE [LARGE SCALE GENOMIC DNA]</scope>
    <source>
        <strain evidence="1 2">GA_2019</strain>
        <tissue evidence="1">Muscle</tissue>
    </source>
</reference>
<evidence type="ECO:0000313" key="2">
    <source>
        <dbReference type="Proteomes" id="UP001476798"/>
    </source>
</evidence>
<organism evidence="1 2">
    <name type="scientific">Goodea atripinnis</name>
    <dbReference type="NCBI Taxonomy" id="208336"/>
    <lineage>
        <taxon>Eukaryota</taxon>
        <taxon>Metazoa</taxon>
        <taxon>Chordata</taxon>
        <taxon>Craniata</taxon>
        <taxon>Vertebrata</taxon>
        <taxon>Euteleostomi</taxon>
        <taxon>Actinopterygii</taxon>
        <taxon>Neopterygii</taxon>
        <taxon>Teleostei</taxon>
        <taxon>Neoteleostei</taxon>
        <taxon>Acanthomorphata</taxon>
        <taxon>Ovalentaria</taxon>
        <taxon>Atherinomorphae</taxon>
        <taxon>Cyprinodontiformes</taxon>
        <taxon>Goodeidae</taxon>
        <taxon>Goodea</taxon>
    </lineage>
</organism>
<keyword evidence="2" id="KW-1185">Reference proteome</keyword>